<organism evidence="5 6">
    <name type="scientific">Ketogulonicigenium vulgare (strain WSH-001)</name>
    <dbReference type="NCBI Taxonomy" id="759362"/>
    <lineage>
        <taxon>Bacteria</taxon>
        <taxon>Pseudomonadati</taxon>
        <taxon>Pseudomonadota</taxon>
        <taxon>Alphaproteobacteria</taxon>
        <taxon>Rhodobacterales</taxon>
        <taxon>Roseobacteraceae</taxon>
        <taxon>Ketogulonicigenium</taxon>
    </lineage>
</organism>
<dbReference type="Gene3D" id="1.10.10.10">
    <property type="entry name" value="Winged helix-like DNA-binding domain superfamily/Winged helix DNA-binding domain"/>
    <property type="match status" value="1"/>
</dbReference>
<dbReference type="SMART" id="SM00895">
    <property type="entry name" value="FCD"/>
    <property type="match status" value="1"/>
</dbReference>
<dbReference type="KEGG" id="kvl:KVU_PA0195"/>
<dbReference type="InterPro" id="IPR011711">
    <property type="entry name" value="GntR_C"/>
</dbReference>
<sequence>MMVRRPEGVKEIEEIYRTALEGLQIDFSRVMGPQIYDVMRKLVVQNSLAPGTPIYEAKFAEILGVSRTPLRAALQQMAKEGLIETRPQVGSIVAPVDPEKIVSAVFCRSALETAVVRRLAELPQFDPKPFRRILAAQEDFSSRDDYIGFFEVDEAFHAQLAETAGVPEAWRLILSNKTHVDRARLSLQSAIPGRAAVAYREHLDIMAALEKGEPELAAQYMDKHVRSALDII</sequence>
<dbReference type="GO" id="GO:0003677">
    <property type="term" value="F:DNA binding"/>
    <property type="evidence" value="ECO:0007669"/>
    <property type="project" value="UniProtKB-KW"/>
</dbReference>
<gene>
    <name evidence="5" type="primary">gntR</name>
    <name evidence="5" type="ordered locus">KVU_PA0195</name>
</gene>
<reference evidence="5 6" key="1">
    <citation type="journal article" date="2011" name="J. Bacteriol.">
        <title>Complete genome sequence of the industrial strain Ketogulonicigenium vulgare WSH-001.</title>
        <authorList>
            <person name="Liu L."/>
            <person name="Li Y."/>
            <person name="Zhang J."/>
            <person name="Zhou Z."/>
            <person name="Liu J."/>
            <person name="Li X."/>
            <person name="Zhou J."/>
            <person name="Du G."/>
            <person name="Wang L."/>
            <person name="Chen J."/>
        </authorList>
    </citation>
    <scope>NUCLEOTIDE SEQUENCE [LARGE SCALE GENOMIC DNA]</scope>
    <source>
        <strain evidence="5 6">WSH-001</strain>
        <plasmid evidence="6">pKVU_100</plasmid>
    </source>
</reference>
<dbReference type="PANTHER" id="PTHR43537">
    <property type="entry name" value="TRANSCRIPTIONAL REGULATOR, GNTR FAMILY"/>
    <property type="match status" value="1"/>
</dbReference>
<evidence type="ECO:0000256" key="1">
    <source>
        <dbReference type="ARBA" id="ARBA00023015"/>
    </source>
</evidence>
<dbReference type="SUPFAM" id="SSF46785">
    <property type="entry name" value="Winged helix' DNA-binding domain"/>
    <property type="match status" value="1"/>
</dbReference>
<dbReference type="RefSeq" id="WP_013368542.1">
    <property type="nucleotide sequence ID" value="NC_017386.1"/>
</dbReference>
<dbReference type="InterPro" id="IPR000524">
    <property type="entry name" value="Tscrpt_reg_HTH_GntR"/>
</dbReference>
<evidence type="ECO:0000313" key="5">
    <source>
        <dbReference type="EMBL" id="AEM42612.1"/>
    </source>
</evidence>
<dbReference type="GO" id="GO:0003700">
    <property type="term" value="F:DNA-binding transcription factor activity"/>
    <property type="evidence" value="ECO:0007669"/>
    <property type="project" value="InterPro"/>
</dbReference>
<evidence type="ECO:0000259" key="4">
    <source>
        <dbReference type="PROSITE" id="PS50949"/>
    </source>
</evidence>
<dbReference type="OrthoDB" id="9788098at2"/>
<dbReference type="AlphaFoldDB" id="F9YB60"/>
<evidence type="ECO:0000256" key="3">
    <source>
        <dbReference type="ARBA" id="ARBA00023163"/>
    </source>
</evidence>
<dbReference type="Gene3D" id="1.20.120.530">
    <property type="entry name" value="GntR ligand-binding domain-like"/>
    <property type="match status" value="1"/>
</dbReference>
<feature type="domain" description="HTH gntR-type" evidence="4">
    <location>
        <begin position="29"/>
        <end position="96"/>
    </location>
</feature>
<dbReference type="InterPro" id="IPR036388">
    <property type="entry name" value="WH-like_DNA-bd_sf"/>
</dbReference>
<proteinExistence type="predicted"/>
<geneLocation type="plasmid" evidence="6">
    <name>pKVU_100</name>
</geneLocation>
<keyword evidence="5" id="KW-0614">Plasmid</keyword>
<name>F9YB60_KETVW</name>
<dbReference type="HOGENOM" id="CLU_017584_5_2_5"/>
<dbReference type="SMART" id="SM00345">
    <property type="entry name" value="HTH_GNTR"/>
    <property type="match status" value="1"/>
</dbReference>
<dbReference type="EMBL" id="CP002019">
    <property type="protein sequence ID" value="AEM42612.1"/>
    <property type="molecule type" value="Genomic_DNA"/>
</dbReference>
<dbReference type="InterPro" id="IPR036390">
    <property type="entry name" value="WH_DNA-bd_sf"/>
</dbReference>
<keyword evidence="6" id="KW-1185">Reference proteome</keyword>
<dbReference type="Proteomes" id="UP000000692">
    <property type="component" value="Plasmid 1"/>
</dbReference>
<dbReference type="PANTHER" id="PTHR43537:SF45">
    <property type="entry name" value="GNTR FAMILY REGULATORY PROTEIN"/>
    <property type="match status" value="1"/>
</dbReference>
<keyword evidence="1" id="KW-0805">Transcription regulation</keyword>
<keyword evidence="3" id="KW-0804">Transcription</keyword>
<dbReference type="InterPro" id="IPR008920">
    <property type="entry name" value="TF_FadR/GntR_C"/>
</dbReference>
<evidence type="ECO:0000256" key="2">
    <source>
        <dbReference type="ARBA" id="ARBA00023125"/>
    </source>
</evidence>
<protein>
    <submittedName>
        <fullName evidence="5">Transcriptional regulator, GntR family protein</fullName>
    </submittedName>
</protein>
<dbReference type="Pfam" id="PF00392">
    <property type="entry name" value="GntR"/>
    <property type="match status" value="1"/>
</dbReference>
<dbReference type="Pfam" id="PF07729">
    <property type="entry name" value="FCD"/>
    <property type="match status" value="1"/>
</dbReference>
<dbReference type="SUPFAM" id="SSF48008">
    <property type="entry name" value="GntR ligand-binding domain-like"/>
    <property type="match status" value="1"/>
</dbReference>
<dbReference type="CDD" id="cd07377">
    <property type="entry name" value="WHTH_GntR"/>
    <property type="match status" value="1"/>
</dbReference>
<evidence type="ECO:0000313" key="6">
    <source>
        <dbReference type="Proteomes" id="UP000000692"/>
    </source>
</evidence>
<keyword evidence="2" id="KW-0238">DNA-binding</keyword>
<accession>F9YB60</accession>
<dbReference type="PROSITE" id="PS50949">
    <property type="entry name" value="HTH_GNTR"/>
    <property type="match status" value="1"/>
</dbReference>